<reference evidence="1 2" key="1">
    <citation type="journal article" date="2017" name="BMC Genomics">
        <title>Genome sequencing of 39 Akkermansia muciniphila isolates reveals its population structure, genomic and functional diverisity, and global distribution in mammalian gut microbiotas.</title>
        <authorList>
            <person name="Guo X."/>
            <person name="Li S."/>
            <person name="Zhang J."/>
            <person name="Wu F."/>
            <person name="Li X."/>
            <person name="Wu D."/>
            <person name="Zhang M."/>
            <person name="Ou Z."/>
            <person name="Jie Z."/>
            <person name="Yan Q."/>
            <person name="Li P."/>
            <person name="Yi J."/>
            <person name="Peng Y."/>
        </authorList>
    </citation>
    <scope>NUCLEOTIDE SEQUENCE [LARGE SCALE GENOMIC DNA]</scope>
    <source>
        <strain evidence="1 2">GP28</strain>
    </source>
</reference>
<comment type="caution">
    <text evidence="1">The sequence shown here is derived from an EMBL/GenBank/DDBJ whole genome shotgun (WGS) entry which is preliminary data.</text>
</comment>
<dbReference type="Proteomes" id="UP000236075">
    <property type="component" value="Unassembled WGS sequence"/>
</dbReference>
<dbReference type="GeneID" id="60879641"/>
<dbReference type="RefSeq" id="WP_031930092.1">
    <property type="nucleotide sequence ID" value="NZ_AP021898.1"/>
</dbReference>
<evidence type="ECO:0000313" key="1">
    <source>
        <dbReference type="EMBL" id="PND05232.1"/>
    </source>
</evidence>
<evidence type="ECO:0000313" key="2">
    <source>
        <dbReference type="Proteomes" id="UP000236075"/>
    </source>
</evidence>
<sequence length="217" mass="24336">MWNDLSHGFSVLADALAFLSRSWGFWVCAGSVAGLAAVYAWWRKRLALWAFVLAFLSLLAVVGLACRQAVCQKAFLWIHEPDVQALSGKYEVEPSPRERRFFRPPELKRFFQVSSSTLLLNEDGTCEISSFPRPEAWGRWIARPEEREDLSVLEEDLVSSCRGTWSLVKKGGYYGVSIAYSPGRSLMLYLGGEGAECLVMPVNPADPLEAVTFEKTF</sequence>
<protein>
    <submittedName>
        <fullName evidence="1">Uncharacterized protein</fullName>
    </submittedName>
</protein>
<accession>A0A2N8IPM7</accession>
<gene>
    <name evidence="1" type="ORF">CXT95_02140</name>
</gene>
<name>A0A2N8IPM7_9BACT</name>
<organism evidence="1 2">
    <name type="scientific">Akkermansia muciniphila</name>
    <dbReference type="NCBI Taxonomy" id="239935"/>
    <lineage>
        <taxon>Bacteria</taxon>
        <taxon>Pseudomonadati</taxon>
        <taxon>Verrucomicrobiota</taxon>
        <taxon>Verrucomicrobiia</taxon>
        <taxon>Verrucomicrobiales</taxon>
        <taxon>Akkermansiaceae</taxon>
        <taxon>Akkermansia</taxon>
    </lineage>
</organism>
<dbReference type="AlphaFoldDB" id="A0A2N8IPM7"/>
<dbReference type="EMBL" id="PJLB01000004">
    <property type="protein sequence ID" value="PND05232.1"/>
    <property type="molecule type" value="Genomic_DNA"/>
</dbReference>
<proteinExistence type="predicted"/>